<name>A0AAV1IIX5_9CHLO</name>
<dbReference type="Gene3D" id="3.30.70.1240">
    <property type="entry name" value="DOPA-like domains"/>
    <property type="match status" value="1"/>
</dbReference>
<dbReference type="AlphaFoldDB" id="A0AAV1IIX5"/>
<accession>A0AAV1IIX5</accession>
<protein>
    <submittedName>
        <fullName evidence="1">Uncharacterized protein</fullName>
    </submittedName>
</protein>
<dbReference type="SUPFAM" id="SSF143410">
    <property type="entry name" value="DOPA-like"/>
    <property type="match status" value="1"/>
</dbReference>
<organism evidence="1 2">
    <name type="scientific">Coccomyxa viridis</name>
    <dbReference type="NCBI Taxonomy" id="1274662"/>
    <lineage>
        <taxon>Eukaryota</taxon>
        <taxon>Viridiplantae</taxon>
        <taxon>Chlorophyta</taxon>
        <taxon>core chlorophytes</taxon>
        <taxon>Trebouxiophyceae</taxon>
        <taxon>Trebouxiophyceae incertae sedis</taxon>
        <taxon>Coccomyxaceae</taxon>
        <taxon>Coccomyxa</taxon>
    </lineage>
</organism>
<dbReference type="InterPro" id="IPR023389">
    <property type="entry name" value="DOPA-like_sf"/>
</dbReference>
<dbReference type="Pfam" id="PF08883">
    <property type="entry name" value="DOPA_dioxygen"/>
    <property type="match status" value="1"/>
</dbReference>
<sequence>MTSREALHSYRERTKDRAAHERVYFFHAHIYYDGSSADEKSKMQDVMKSLHHNFDSDDHVEIHTLQDKAVGPHPEANLEVLFTRESYTLMLNYLAFALPTTFSALIHQLTADQVGDHTTRAVWVGKQGQIKPEILKRMDQDSAARKLSEEEIIWAVHSH</sequence>
<dbReference type="Proteomes" id="UP001314263">
    <property type="component" value="Unassembled WGS sequence"/>
</dbReference>
<dbReference type="PANTHER" id="PTHR36423:SF2">
    <property type="entry name" value="AFR070WP"/>
    <property type="match status" value="1"/>
</dbReference>
<reference evidence="1 2" key="1">
    <citation type="submission" date="2023-10" db="EMBL/GenBank/DDBJ databases">
        <authorList>
            <person name="Maclean D."/>
            <person name="Macfadyen A."/>
        </authorList>
    </citation>
    <scope>NUCLEOTIDE SEQUENCE [LARGE SCALE GENOMIC DNA]</scope>
</reference>
<gene>
    <name evidence="1" type="ORF">CVIRNUC_010403</name>
</gene>
<dbReference type="InterPro" id="IPR014980">
    <property type="entry name" value="DOPA_dioxygen"/>
</dbReference>
<comment type="caution">
    <text evidence="1">The sequence shown here is derived from an EMBL/GenBank/DDBJ whole genome shotgun (WGS) entry which is preliminary data.</text>
</comment>
<keyword evidence="2" id="KW-1185">Reference proteome</keyword>
<dbReference type="EMBL" id="CAUYUE010000016">
    <property type="protein sequence ID" value="CAK0787187.1"/>
    <property type="molecule type" value="Genomic_DNA"/>
</dbReference>
<dbReference type="PANTHER" id="PTHR36423">
    <property type="entry name" value="AFR070WP"/>
    <property type="match status" value="1"/>
</dbReference>
<evidence type="ECO:0000313" key="1">
    <source>
        <dbReference type="EMBL" id="CAK0787187.1"/>
    </source>
</evidence>
<evidence type="ECO:0000313" key="2">
    <source>
        <dbReference type="Proteomes" id="UP001314263"/>
    </source>
</evidence>
<proteinExistence type="predicted"/>